<evidence type="ECO:0000313" key="2">
    <source>
        <dbReference type="EMBL" id="KAI3431322.1"/>
    </source>
</evidence>
<dbReference type="EMBL" id="SIDB01000006">
    <property type="protein sequence ID" value="KAI3431322.1"/>
    <property type="molecule type" value="Genomic_DNA"/>
</dbReference>
<accession>A0A9D4TPI9</accession>
<feature type="transmembrane region" description="Helical" evidence="1">
    <location>
        <begin position="45"/>
        <end position="66"/>
    </location>
</feature>
<reference evidence="2" key="1">
    <citation type="journal article" date="2019" name="Plant J.">
        <title>Chlorella vulgaris genome assembly and annotation reveals the molecular basis for metabolic acclimation to high light conditions.</title>
        <authorList>
            <person name="Cecchin M."/>
            <person name="Marcolungo L."/>
            <person name="Rossato M."/>
            <person name="Girolomoni L."/>
            <person name="Cosentino E."/>
            <person name="Cuine S."/>
            <person name="Li-Beisson Y."/>
            <person name="Delledonne M."/>
            <person name="Ballottari M."/>
        </authorList>
    </citation>
    <scope>NUCLEOTIDE SEQUENCE</scope>
    <source>
        <strain evidence="2">211/11P</strain>
    </source>
</reference>
<protein>
    <submittedName>
        <fullName evidence="2">Uncharacterized protein</fullName>
    </submittedName>
</protein>
<dbReference type="Proteomes" id="UP001055712">
    <property type="component" value="Unassembled WGS sequence"/>
</dbReference>
<evidence type="ECO:0000313" key="3">
    <source>
        <dbReference type="Proteomes" id="UP001055712"/>
    </source>
</evidence>
<proteinExistence type="predicted"/>
<name>A0A9D4TPI9_CHLVU</name>
<evidence type="ECO:0000256" key="1">
    <source>
        <dbReference type="SAM" id="Phobius"/>
    </source>
</evidence>
<dbReference type="AlphaFoldDB" id="A0A9D4TPI9"/>
<keyword evidence="1" id="KW-1133">Transmembrane helix</keyword>
<keyword evidence="3" id="KW-1185">Reference proteome</keyword>
<feature type="transmembrane region" description="Helical" evidence="1">
    <location>
        <begin position="78"/>
        <end position="97"/>
    </location>
</feature>
<keyword evidence="1" id="KW-0472">Membrane</keyword>
<organism evidence="2 3">
    <name type="scientific">Chlorella vulgaris</name>
    <name type="common">Green alga</name>
    <dbReference type="NCBI Taxonomy" id="3077"/>
    <lineage>
        <taxon>Eukaryota</taxon>
        <taxon>Viridiplantae</taxon>
        <taxon>Chlorophyta</taxon>
        <taxon>core chlorophytes</taxon>
        <taxon>Trebouxiophyceae</taxon>
        <taxon>Chlorellales</taxon>
        <taxon>Chlorellaceae</taxon>
        <taxon>Chlorella clade</taxon>
        <taxon>Chlorella</taxon>
    </lineage>
</organism>
<reference evidence="2" key="2">
    <citation type="submission" date="2020-11" db="EMBL/GenBank/DDBJ databases">
        <authorList>
            <person name="Cecchin M."/>
            <person name="Marcolungo L."/>
            <person name="Rossato M."/>
            <person name="Girolomoni L."/>
            <person name="Cosentino E."/>
            <person name="Cuine S."/>
            <person name="Li-Beisson Y."/>
            <person name="Delledonne M."/>
            <person name="Ballottari M."/>
        </authorList>
    </citation>
    <scope>NUCLEOTIDE SEQUENCE</scope>
    <source>
        <strain evidence="2">211/11P</strain>
        <tissue evidence="2">Whole cell</tissue>
    </source>
</reference>
<keyword evidence="1" id="KW-0812">Transmembrane</keyword>
<comment type="caution">
    <text evidence="2">The sequence shown here is derived from an EMBL/GenBank/DDBJ whole genome shotgun (WGS) entry which is preliminary data.</text>
</comment>
<gene>
    <name evidence="2" type="ORF">D9Q98_004380</name>
</gene>
<sequence>MALHGTWAGSALTITIHTVLAASHMYRLVVLWLAGSAARASEMLACWLVAGGLMLIGAGLGVEAWVRGAGWVASSQIVTVWTVTAIVYVMLLTWPSWDR</sequence>